<keyword evidence="3" id="KW-1134">Transmembrane beta strand</keyword>
<organism evidence="9 10">
    <name type="scientific">Flavobacterium saliperosum</name>
    <dbReference type="NCBI Taxonomy" id="329186"/>
    <lineage>
        <taxon>Bacteria</taxon>
        <taxon>Pseudomonadati</taxon>
        <taxon>Bacteroidota</taxon>
        <taxon>Flavobacteriia</taxon>
        <taxon>Flavobacteriales</taxon>
        <taxon>Flavobacteriaceae</taxon>
        <taxon>Flavobacterium</taxon>
    </lineage>
</organism>
<keyword evidence="9" id="KW-0675">Receptor</keyword>
<protein>
    <submittedName>
        <fullName evidence="9">Outer membrane receptor proteins, mostly Fe transport</fullName>
    </submittedName>
</protein>
<keyword evidence="4" id="KW-0812">Transmembrane</keyword>
<keyword evidence="6" id="KW-0472">Membrane</keyword>
<dbReference type="Gene3D" id="2.170.130.10">
    <property type="entry name" value="TonB-dependent receptor, plug domain"/>
    <property type="match status" value="1"/>
</dbReference>
<dbReference type="PANTHER" id="PTHR30069">
    <property type="entry name" value="TONB-DEPENDENT OUTER MEMBRANE RECEPTOR"/>
    <property type="match status" value="1"/>
</dbReference>
<evidence type="ECO:0000259" key="8">
    <source>
        <dbReference type="Pfam" id="PF14905"/>
    </source>
</evidence>
<dbReference type="InterPro" id="IPR037066">
    <property type="entry name" value="Plug_dom_sf"/>
</dbReference>
<evidence type="ECO:0000256" key="4">
    <source>
        <dbReference type="ARBA" id="ARBA00022692"/>
    </source>
</evidence>
<evidence type="ECO:0000256" key="6">
    <source>
        <dbReference type="ARBA" id="ARBA00023136"/>
    </source>
</evidence>
<dbReference type="EMBL" id="FMTY01000001">
    <property type="protein sequence ID" value="SCX02671.1"/>
    <property type="molecule type" value="Genomic_DNA"/>
</dbReference>
<dbReference type="InterPro" id="IPR041700">
    <property type="entry name" value="OMP_b-brl_3"/>
</dbReference>
<evidence type="ECO:0000256" key="5">
    <source>
        <dbReference type="ARBA" id="ARBA00022729"/>
    </source>
</evidence>
<dbReference type="GO" id="GO:0009279">
    <property type="term" value="C:cell outer membrane"/>
    <property type="evidence" value="ECO:0007669"/>
    <property type="project" value="UniProtKB-SubCell"/>
</dbReference>
<sequence>MRFFLKTITILLLSIYHINAQEVVQIKGVILFNGSPIPEATIAIVNKNLQKQTLSDASGNYNFANVPKNGEKVIMTIKHLQYETLTQEFFLNQDQTIVSHFKETKNNALNEIVITGIKKKFIKHEADRTTVLVENNDVLNSGSTFEAITKLPGVILTSDGLVGQNGKLSSIFMDGEPTGISGDNLTHFLNNLPANSIEKIELIPNPGAKYPASFSGGIINIITKNLKTKGYTISLNNNNRINHNFKTGNAVQLLAKINRLNWNLFAGNNHNVSNQQETFKNVFENQSGRPVFTEERNPLFKHEGYYLRNGFRYNSSKKSALLFDYNLNTNNNNNLHTTRNYSENLSQNINTNSTNIQKNGNYNNEIILKYKQKLDTLGSQLDLSLNTNFYTQKKSNKLSELGENNRYTYTKQNLNTQNLVFNLDVEIPYRKYHFLLNFGTRLGLFKAQNTGYYTLNNTSEHIFDNSDFDSTLPFLFENKTFASYCTINKKIKLLSLSTGLRYENIYYKSYLKDDITLSTKNFSNLFPTVNLLYKLNPTIFISTGYSKKINLPSYANFDPNSNINSFYLSNTGNPYLEPDKTDNFNTKLTFFDYAYLSFSHTNQKTRNTLFYRNDNTSLSITQSVISLKNVQTTSINVGLPIPFGIITEGTAFLNKRNNIDQNAISYLFADLSYNKTKFNNDLYNNFEKGTFMLYLYSQIILKDEYKMFVNYNFTSKGSTDIYNLNEPIQNLDLHLSTKYLNKKLRVLLGIQNILNTSGFNANFNGMNLSSSYNRINETRMARVALTYTFGNFKSIADEDFSKNEQNLIKPVN</sequence>
<evidence type="ECO:0000256" key="1">
    <source>
        <dbReference type="ARBA" id="ARBA00004571"/>
    </source>
</evidence>
<proteinExistence type="predicted"/>
<dbReference type="Pfam" id="PF13715">
    <property type="entry name" value="CarbopepD_reg_2"/>
    <property type="match status" value="1"/>
</dbReference>
<dbReference type="SUPFAM" id="SSF56935">
    <property type="entry name" value="Porins"/>
    <property type="match status" value="1"/>
</dbReference>
<evidence type="ECO:0000313" key="9">
    <source>
        <dbReference type="EMBL" id="SCX02671.1"/>
    </source>
</evidence>
<dbReference type="Pfam" id="PF14905">
    <property type="entry name" value="OMP_b-brl_3"/>
    <property type="match status" value="1"/>
</dbReference>
<dbReference type="InterPro" id="IPR039426">
    <property type="entry name" value="TonB-dep_rcpt-like"/>
</dbReference>
<dbReference type="Proteomes" id="UP000182124">
    <property type="component" value="Unassembled WGS sequence"/>
</dbReference>
<evidence type="ECO:0000256" key="2">
    <source>
        <dbReference type="ARBA" id="ARBA00022448"/>
    </source>
</evidence>
<comment type="subcellular location">
    <subcellularLocation>
        <location evidence="1">Cell outer membrane</location>
        <topology evidence="1">Multi-pass membrane protein</topology>
    </subcellularLocation>
</comment>
<evidence type="ECO:0000256" key="3">
    <source>
        <dbReference type="ARBA" id="ARBA00022452"/>
    </source>
</evidence>
<dbReference type="STRING" id="329186.SAMN02927925_00545"/>
<dbReference type="InterPro" id="IPR008969">
    <property type="entry name" value="CarboxyPept-like_regulatory"/>
</dbReference>
<dbReference type="SUPFAM" id="SSF49464">
    <property type="entry name" value="Carboxypeptidase regulatory domain-like"/>
    <property type="match status" value="1"/>
</dbReference>
<keyword evidence="2" id="KW-0813">Transport</keyword>
<feature type="domain" description="Outer membrane protein beta-barrel" evidence="8">
    <location>
        <begin position="372"/>
        <end position="787"/>
    </location>
</feature>
<evidence type="ECO:0000256" key="7">
    <source>
        <dbReference type="ARBA" id="ARBA00023237"/>
    </source>
</evidence>
<evidence type="ECO:0000313" key="10">
    <source>
        <dbReference type="Proteomes" id="UP000182124"/>
    </source>
</evidence>
<dbReference type="PANTHER" id="PTHR30069:SF29">
    <property type="entry name" value="HEMOGLOBIN AND HEMOGLOBIN-HAPTOGLOBIN-BINDING PROTEIN 1-RELATED"/>
    <property type="match status" value="1"/>
</dbReference>
<keyword evidence="7" id="KW-0998">Cell outer membrane</keyword>
<dbReference type="AlphaFoldDB" id="A0A1G4V7Y7"/>
<keyword evidence="5" id="KW-0732">Signal</keyword>
<name>A0A1G4V7Y7_9FLAO</name>
<dbReference type="eggNOG" id="COG1629">
    <property type="taxonomic scope" value="Bacteria"/>
</dbReference>
<accession>A0A1G4V7Y7</accession>
<gene>
    <name evidence="9" type="ORF">SAMN02927925_00545</name>
</gene>
<dbReference type="RefSeq" id="WP_074460082.1">
    <property type="nucleotide sequence ID" value="NZ_CBCSBQ010000005.1"/>
</dbReference>
<dbReference type="Gene3D" id="2.60.40.1120">
    <property type="entry name" value="Carboxypeptidase-like, regulatory domain"/>
    <property type="match status" value="1"/>
</dbReference>
<dbReference type="GO" id="GO:0044718">
    <property type="term" value="P:siderophore transmembrane transport"/>
    <property type="evidence" value="ECO:0007669"/>
    <property type="project" value="TreeGrafter"/>
</dbReference>
<dbReference type="GO" id="GO:0015344">
    <property type="term" value="F:siderophore uptake transmembrane transporter activity"/>
    <property type="evidence" value="ECO:0007669"/>
    <property type="project" value="TreeGrafter"/>
</dbReference>
<reference evidence="9 10" key="1">
    <citation type="submission" date="2016-10" db="EMBL/GenBank/DDBJ databases">
        <authorList>
            <person name="de Groot N.N."/>
        </authorList>
    </citation>
    <scope>NUCLEOTIDE SEQUENCE [LARGE SCALE GENOMIC DNA]</scope>
    <source>
        <strain evidence="9 10">CGMCC 1.3801</strain>
    </source>
</reference>
<dbReference type="Gene3D" id="2.40.170.20">
    <property type="entry name" value="TonB-dependent receptor, beta-barrel domain"/>
    <property type="match status" value="1"/>
</dbReference>
<dbReference type="InterPro" id="IPR036942">
    <property type="entry name" value="Beta-barrel_TonB_sf"/>
</dbReference>